<protein>
    <submittedName>
        <fullName evidence="1 2">Uncharacterized protein</fullName>
    </submittedName>
</protein>
<accession>J3NG56</accession>
<dbReference type="RefSeq" id="XP_009216255.1">
    <property type="nucleotide sequence ID" value="XM_009217991.1"/>
</dbReference>
<dbReference type="Proteomes" id="UP000006039">
    <property type="component" value="Unassembled WGS sequence"/>
</dbReference>
<reference evidence="1" key="2">
    <citation type="submission" date="2010-07" db="EMBL/GenBank/DDBJ databases">
        <authorList>
            <consortium name="The Broad Institute Genome Sequencing Platform"/>
            <consortium name="Broad Institute Genome Sequencing Center for Infectious Disease"/>
            <person name="Ma L.-J."/>
            <person name="Dead R."/>
            <person name="Young S."/>
            <person name="Zeng Q."/>
            <person name="Koehrsen M."/>
            <person name="Alvarado L."/>
            <person name="Berlin A."/>
            <person name="Chapman S.B."/>
            <person name="Chen Z."/>
            <person name="Freedman E."/>
            <person name="Gellesch M."/>
            <person name="Goldberg J."/>
            <person name="Griggs A."/>
            <person name="Gujja S."/>
            <person name="Heilman E.R."/>
            <person name="Heiman D."/>
            <person name="Hepburn T."/>
            <person name="Howarth C."/>
            <person name="Jen D."/>
            <person name="Larson L."/>
            <person name="Mehta T."/>
            <person name="Neiman D."/>
            <person name="Pearson M."/>
            <person name="Roberts A."/>
            <person name="Saif S."/>
            <person name="Shea T."/>
            <person name="Shenoy N."/>
            <person name="Sisk P."/>
            <person name="Stolte C."/>
            <person name="Sykes S."/>
            <person name="Walk T."/>
            <person name="White J."/>
            <person name="Yandava C."/>
            <person name="Haas B."/>
            <person name="Nusbaum C."/>
            <person name="Birren B."/>
        </authorList>
    </citation>
    <scope>NUCLEOTIDE SEQUENCE</scope>
    <source>
        <strain evidence="1">R3-111a-1</strain>
    </source>
</reference>
<gene>
    <name evidence="2" type="primary">20340707</name>
    <name evidence="1" type="ORF">GGTG_00249</name>
</gene>
<dbReference type="EMBL" id="GL385395">
    <property type="protein sequence ID" value="EJT80246.1"/>
    <property type="molecule type" value="Genomic_DNA"/>
</dbReference>
<dbReference type="AlphaFoldDB" id="J3NG56"/>
<evidence type="ECO:0000313" key="2">
    <source>
        <dbReference type="EnsemblFungi" id="EJT80246"/>
    </source>
</evidence>
<dbReference type="EnsemblFungi" id="EJT80246">
    <property type="protein sequence ID" value="EJT80246"/>
    <property type="gene ID" value="GGTG_00249"/>
</dbReference>
<evidence type="ECO:0000313" key="3">
    <source>
        <dbReference type="Proteomes" id="UP000006039"/>
    </source>
</evidence>
<reference evidence="2" key="5">
    <citation type="submission" date="2018-04" db="UniProtKB">
        <authorList>
            <consortium name="EnsemblFungi"/>
        </authorList>
    </citation>
    <scope>IDENTIFICATION</scope>
    <source>
        <strain evidence="2">R3-111a-1</strain>
    </source>
</reference>
<dbReference type="HOGENOM" id="CLU_2794106_0_0_1"/>
<reference evidence="2" key="4">
    <citation type="journal article" date="2015" name="G3 (Bethesda)">
        <title>Genome sequences of three phytopathogenic species of the Magnaporthaceae family of fungi.</title>
        <authorList>
            <person name="Okagaki L.H."/>
            <person name="Nunes C.C."/>
            <person name="Sailsbery J."/>
            <person name="Clay B."/>
            <person name="Brown D."/>
            <person name="John T."/>
            <person name="Oh Y."/>
            <person name="Young N."/>
            <person name="Fitzgerald M."/>
            <person name="Haas B.J."/>
            <person name="Zeng Q."/>
            <person name="Young S."/>
            <person name="Adiconis X."/>
            <person name="Fan L."/>
            <person name="Levin J.Z."/>
            <person name="Mitchell T.K."/>
            <person name="Okubara P.A."/>
            <person name="Farman M.L."/>
            <person name="Kohn L.M."/>
            <person name="Birren B."/>
            <person name="Ma L.-J."/>
            <person name="Dean R.A."/>
        </authorList>
    </citation>
    <scope>NUCLEOTIDE SEQUENCE</scope>
    <source>
        <strain evidence="2">R3-111a-1</strain>
    </source>
</reference>
<reference evidence="1" key="3">
    <citation type="submission" date="2010-09" db="EMBL/GenBank/DDBJ databases">
        <title>Annotation of Gaeumannomyces graminis var. tritici R3-111a-1.</title>
        <authorList>
            <consortium name="The Broad Institute Genome Sequencing Platform"/>
            <person name="Ma L.-J."/>
            <person name="Dead R."/>
            <person name="Young S.K."/>
            <person name="Zeng Q."/>
            <person name="Gargeya S."/>
            <person name="Fitzgerald M."/>
            <person name="Haas B."/>
            <person name="Abouelleil A."/>
            <person name="Alvarado L."/>
            <person name="Arachchi H.M."/>
            <person name="Berlin A."/>
            <person name="Brown A."/>
            <person name="Chapman S.B."/>
            <person name="Chen Z."/>
            <person name="Dunbar C."/>
            <person name="Freedman E."/>
            <person name="Gearin G."/>
            <person name="Gellesch M."/>
            <person name="Goldberg J."/>
            <person name="Griggs A."/>
            <person name="Gujja S."/>
            <person name="Heiman D."/>
            <person name="Howarth C."/>
            <person name="Larson L."/>
            <person name="Lui A."/>
            <person name="MacDonald P.J.P."/>
            <person name="Mehta T."/>
            <person name="Montmayeur A."/>
            <person name="Murphy C."/>
            <person name="Neiman D."/>
            <person name="Pearson M."/>
            <person name="Priest M."/>
            <person name="Roberts A."/>
            <person name="Saif S."/>
            <person name="Shea T."/>
            <person name="Shenoy N."/>
            <person name="Sisk P."/>
            <person name="Stolte C."/>
            <person name="Sykes S."/>
            <person name="Yandava C."/>
            <person name="Wortman J."/>
            <person name="Nusbaum C."/>
            <person name="Birren B."/>
        </authorList>
    </citation>
    <scope>NUCLEOTIDE SEQUENCE</scope>
    <source>
        <strain evidence="1">R3-111a-1</strain>
    </source>
</reference>
<dbReference type="VEuPathDB" id="FungiDB:GGTG_00249"/>
<reference evidence="3" key="1">
    <citation type="submission" date="2010-07" db="EMBL/GenBank/DDBJ databases">
        <title>The genome sequence of Gaeumannomyces graminis var. tritici strain R3-111a-1.</title>
        <authorList>
            <consortium name="The Broad Institute Genome Sequencing Platform"/>
            <person name="Ma L.-J."/>
            <person name="Dead R."/>
            <person name="Young S."/>
            <person name="Zeng Q."/>
            <person name="Koehrsen M."/>
            <person name="Alvarado L."/>
            <person name="Berlin A."/>
            <person name="Chapman S.B."/>
            <person name="Chen Z."/>
            <person name="Freedman E."/>
            <person name="Gellesch M."/>
            <person name="Goldberg J."/>
            <person name="Griggs A."/>
            <person name="Gujja S."/>
            <person name="Heilman E.R."/>
            <person name="Heiman D."/>
            <person name="Hepburn T."/>
            <person name="Howarth C."/>
            <person name="Jen D."/>
            <person name="Larson L."/>
            <person name="Mehta T."/>
            <person name="Neiman D."/>
            <person name="Pearson M."/>
            <person name="Roberts A."/>
            <person name="Saif S."/>
            <person name="Shea T."/>
            <person name="Shenoy N."/>
            <person name="Sisk P."/>
            <person name="Stolte C."/>
            <person name="Sykes S."/>
            <person name="Walk T."/>
            <person name="White J."/>
            <person name="Yandava C."/>
            <person name="Haas B."/>
            <person name="Nusbaum C."/>
            <person name="Birren B."/>
        </authorList>
    </citation>
    <scope>NUCLEOTIDE SEQUENCE [LARGE SCALE GENOMIC DNA]</scope>
    <source>
        <strain evidence="3">R3-111a-1</strain>
    </source>
</reference>
<name>J3NG56_GAET3</name>
<keyword evidence="3" id="KW-1185">Reference proteome</keyword>
<evidence type="ECO:0000313" key="1">
    <source>
        <dbReference type="EMBL" id="EJT80246.1"/>
    </source>
</evidence>
<sequence length="68" mass="7789">MSFAPHAHRLIWPTARRAQEHLRKTDGFLPARSPSMARSEKETHASLASRLRSLRFCCDWALRVSAKS</sequence>
<dbReference type="GeneID" id="20340707"/>
<proteinExistence type="predicted"/>
<organism evidence="1">
    <name type="scientific">Gaeumannomyces tritici (strain R3-111a-1)</name>
    <name type="common">Wheat and barley take-all root rot fungus</name>
    <name type="synonym">Gaeumannomyces graminis var. tritici</name>
    <dbReference type="NCBI Taxonomy" id="644352"/>
    <lineage>
        <taxon>Eukaryota</taxon>
        <taxon>Fungi</taxon>
        <taxon>Dikarya</taxon>
        <taxon>Ascomycota</taxon>
        <taxon>Pezizomycotina</taxon>
        <taxon>Sordariomycetes</taxon>
        <taxon>Sordariomycetidae</taxon>
        <taxon>Magnaporthales</taxon>
        <taxon>Magnaporthaceae</taxon>
        <taxon>Gaeumannomyces</taxon>
    </lineage>
</organism>